<reference evidence="8" key="1">
    <citation type="submission" date="2023-03" db="EMBL/GenBank/DDBJ databases">
        <title>Electrophorus voltai genome.</title>
        <authorList>
            <person name="Bian C."/>
        </authorList>
    </citation>
    <scope>NUCLEOTIDE SEQUENCE</scope>
    <source>
        <strain evidence="8">CB-2022</strain>
        <tissue evidence="8">Muscle</tissue>
    </source>
</reference>
<feature type="region of interest" description="Disordered" evidence="7">
    <location>
        <begin position="403"/>
        <end position="429"/>
    </location>
</feature>
<evidence type="ECO:0000256" key="5">
    <source>
        <dbReference type="ARBA" id="ARBA00023242"/>
    </source>
</evidence>
<dbReference type="Proteomes" id="UP001239994">
    <property type="component" value="Unassembled WGS sequence"/>
</dbReference>
<comment type="caution">
    <text evidence="8">The sequence shown here is derived from an EMBL/GenBank/DDBJ whole genome shotgun (WGS) entry which is preliminary data.</text>
</comment>
<dbReference type="GO" id="GO:0030686">
    <property type="term" value="C:90S preribosome"/>
    <property type="evidence" value="ECO:0007669"/>
    <property type="project" value="TreeGrafter"/>
</dbReference>
<accession>A0AAD8ZVL3</accession>
<dbReference type="GO" id="GO:0000462">
    <property type="term" value="P:maturation of SSU-rRNA from tricistronic rRNA transcript (SSU-rRNA, 5.8S rRNA, LSU-rRNA)"/>
    <property type="evidence" value="ECO:0007669"/>
    <property type="project" value="TreeGrafter"/>
</dbReference>
<evidence type="ECO:0000256" key="3">
    <source>
        <dbReference type="ARBA" id="ARBA00022517"/>
    </source>
</evidence>
<evidence type="ECO:0000313" key="8">
    <source>
        <dbReference type="EMBL" id="KAK1806129.1"/>
    </source>
</evidence>
<feature type="compositionally biased region" description="Basic residues" evidence="7">
    <location>
        <begin position="410"/>
        <end position="429"/>
    </location>
</feature>
<keyword evidence="3 6" id="KW-0690">Ribosome biogenesis</keyword>
<feature type="region of interest" description="Disordered" evidence="7">
    <location>
        <begin position="183"/>
        <end position="209"/>
    </location>
</feature>
<evidence type="ECO:0000256" key="2">
    <source>
        <dbReference type="ARBA" id="ARBA00009418"/>
    </source>
</evidence>
<keyword evidence="6" id="KW-0687">Ribonucleoprotein</keyword>
<dbReference type="Pfam" id="PF06102">
    <property type="entry name" value="RRP36"/>
    <property type="match status" value="1"/>
</dbReference>
<protein>
    <recommendedName>
        <fullName evidence="6">rRNA biogenesis protein RRP36</fullName>
    </recommendedName>
</protein>
<keyword evidence="4 6" id="KW-0698">rRNA processing</keyword>
<dbReference type="AlphaFoldDB" id="A0AAD8ZVL3"/>
<evidence type="ECO:0000256" key="6">
    <source>
        <dbReference type="RuleBase" id="RU368027"/>
    </source>
</evidence>
<evidence type="ECO:0000256" key="4">
    <source>
        <dbReference type="ARBA" id="ARBA00022552"/>
    </source>
</evidence>
<comment type="similarity">
    <text evidence="2 6">Belongs to the RRP36 family.</text>
</comment>
<keyword evidence="9" id="KW-1185">Reference proteome</keyword>
<sequence>MPCSPGAHAFTHKWRVSGTSQQDNVPDDKKFVKERFEEHKKVVQGAVLVSKFPLIAVQSSCNVLQGTQGAVVGTWAIRAPSMPRPSVCLALSTSEKKQTAQKHKPSPCAAAHEVTFKKSKIKSPVTKRASNVEENGSDDEGGASEMEKNFALLTQKVSLQAPQDEISGGVSDENVTGERHQAVCSNTSGSDEDENVSKPARGHGVGDELCPKDDFTKDLSEMSFEKVLQLQNKMGTKAYKKIAYGTMKNRQTGETVKQLSKHRPQEISAKKTVPFLRKVVPVKKTILRDPRFDDLSGEFKPEVFNQTYKFINEIRQREAEMVKKKMKKVKSNIKREELKYLLQRMENQERGRQRQEQYRQKDLQFKRKQRELVQQGHRPFYLKKSDKKKLELAEKYSQLKKGGKLENFLSKKRKRNAIKDRRRMPHQKK</sequence>
<comment type="subcellular location">
    <subcellularLocation>
        <location evidence="1 6">Nucleus</location>
        <location evidence="1 6">Nucleolus</location>
    </subcellularLocation>
</comment>
<dbReference type="GO" id="GO:0005730">
    <property type="term" value="C:nucleolus"/>
    <property type="evidence" value="ECO:0007669"/>
    <property type="project" value="UniProtKB-SubCell"/>
</dbReference>
<evidence type="ECO:0000256" key="1">
    <source>
        <dbReference type="ARBA" id="ARBA00004604"/>
    </source>
</evidence>
<proteinExistence type="inferred from homology"/>
<keyword evidence="5 6" id="KW-0539">Nucleus</keyword>
<evidence type="ECO:0000313" key="9">
    <source>
        <dbReference type="Proteomes" id="UP001239994"/>
    </source>
</evidence>
<feature type="region of interest" description="Disordered" evidence="7">
    <location>
        <begin position="119"/>
        <end position="143"/>
    </location>
</feature>
<comment type="function">
    <text evidence="6">Component of the 90S pre-ribosome involved in the maturation of rRNAs. Required for early cleavages of the pre-RNAs in the 40S ribosomal subunit maturation pathway.</text>
</comment>
<feature type="compositionally biased region" description="Basic and acidic residues" evidence="7">
    <location>
        <begin position="347"/>
        <end position="365"/>
    </location>
</feature>
<comment type="subunit">
    <text evidence="6">Associates with 90S and pre-40S pre-ribosomal particles.</text>
</comment>
<dbReference type="PANTHER" id="PTHR21738">
    <property type="entry name" value="RIBOSOMAL RNA PROCESSING PROTEIN 36 HOMOLOG"/>
    <property type="match status" value="1"/>
</dbReference>
<organism evidence="8 9">
    <name type="scientific">Electrophorus voltai</name>
    <dbReference type="NCBI Taxonomy" id="2609070"/>
    <lineage>
        <taxon>Eukaryota</taxon>
        <taxon>Metazoa</taxon>
        <taxon>Chordata</taxon>
        <taxon>Craniata</taxon>
        <taxon>Vertebrata</taxon>
        <taxon>Euteleostomi</taxon>
        <taxon>Actinopterygii</taxon>
        <taxon>Neopterygii</taxon>
        <taxon>Teleostei</taxon>
        <taxon>Ostariophysi</taxon>
        <taxon>Gymnotiformes</taxon>
        <taxon>Gymnotoidei</taxon>
        <taxon>Gymnotidae</taxon>
        <taxon>Electrophorus</taxon>
    </lineage>
</organism>
<dbReference type="EMBL" id="JAROKS010000002">
    <property type="protein sequence ID" value="KAK1806129.1"/>
    <property type="molecule type" value="Genomic_DNA"/>
</dbReference>
<feature type="region of interest" description="Disordered" evidence="7">
    <location>
        <begin position="347"/>
        <end position="380"/>
    </location>
</feature>
<dbReference type="InterPro" id="IPR009292">
    <property type="entry name" value="RRP36"/>
</dbReference>
<name>A0AAD8ZVL3_9TELE</name>
<evidence type="ECO:0000256" key="7">
    <source>
        <dbReference type="SAM" id="MobiDB-lite"/>
    </source>
</evidence>
<dbReference type="PANTHER" id="PTHR21738:SF0">
    <property type="entry name" value="RIBOSOMAL RNA PROCESSING PROTEIN 36 HOMOLOG"/>
    <property type="match status" value="1"/>
</dbReference>
<gene>
    <name evidence="8" type="ORF">P4O66_012839</name>
</gene>